<reference evidence="1" key="1">
    <citation type="submission" date="2024-05" db="EMBL/GenBank/DDBJ databases">
        <authorList>
            <person name="Jung D.-H."/>
        </authorList>
    </citation>
    <scope>NUCLEOTIDE SEQUENCE</scope>
    <source>
        <strain evidence="1">JA-25</strain>
    </source>
</reference>
<dbReference type="CDD" id="cd12871">
    <property type="entry name" value="Bacuni_01323_like"/>
    <property type="match status" value="1"/>
</dbReference>
<keyword evidence="2" id="KW-1185">Reference proteome</keyword>
<sequence>MKRMLVPTILVLLIGASCQKKTLEPAGCQLTTTIDNQTYTYQFDLVGRVTHIARHTVSTDLDYVYAYQGKQATVDITYPDSKTNPLRFHYELTLNEQGYVLTAKETRYNLLANGTQNALLTASHSCTYNQQGYLITHHVDRYTYPPGLPTQQLTKTTDAQLTYQDGNPVTITYLDREANQTMSSTITTNRYGTQSNPVNLSFLLEANPFSYSPDQVLQPFLGKPPRSLITSAELKGTSNMTTTYTYRTNASGQLVQAERAGNSAPFSISFATTCP</sequence>
<name>A0ABX0QRE5_9BACT</name>
<dbReference type="PROSITE" id="PS51257">
    <property type="entry name" value="PROKAR_LIPOPROTEIN"/>
    <property type="match status" value="1"/>
</dbReference>
<evidence type="ECO:0000313" key="1">
    <source>
        <dbReference type="EMBL" id="NID13442.1"/>
    </source>
</evidence>
<gene>
    <name evidence="1" type="ORF">F7231_24950</name>
</gene>
<evidence type="ECO:0000313" key="2">
    <source>
        <dbReference type="Proteomes" id="UP000606008"/>
    </source>
</evidence>
<dbReference type="EMBL" id="WAEL01000012">
    <property type="protein sequence ID" value="NID13442.1"/>
    <property type="molecule type" value="Genomic_DNA"/>
</dbReference>
<comment type="caution">
    <text evidence="1">The sequence shown here is derived from an EMBL/GenBank/DDBJ whole genome shotgun (WGS) entry which is preliminary data.</text>
</comment>
<dbReference type="RefSeq" id="WP_166693967.1">
    <property type="nucleotide sequence ID" value="NZ_WAEL01000012.1"/>
</dbReference>
<proteinExistence type="predicted"/>
<dbReference type="Proteomes" id="UP000606008">
    <property type="component" value="Unassembled WGS sequence"/>
</dbReference>
<accession>A0ABX0QRE5</accession>
<protein>
    <submittedName>
        <fullName evidence="1">DUF4595 domain-containing protein</fullName>
    </submittedName>
</protein>
<organism evidence="1 2">
    <name type="scientific">Fibrivirga algicola</name>
    <dbReference type="NCBI Taxonomy" id="2950420"/>
    <lineage>
        <taxon>Bacteria</taxon>
        <taxon>Pseudomonadati</taxon>
        <taxon>Bacteroidota</taxon>
        <taxon>Cytophagia</taxon>
        <taxon>Cytophagales</taxon>
        <taxon>Spirosomataceae</taxon>
        <taxon>Fibrivirga</taxon>
    </lineage>
</organism>
<dbReference type="Gene3D" id="2.40.160.190">
    <property type="match status" value="1"/>
</dbReference>